<name>A0A6J4L035_9CHLR</name>
<dbReference type="InterPro" id="IPR010982">
    <property type="entry name" value="Lambda_DNA-bd_dom_sf"/>
</dbReference>
<proteinExistence type="predicted"/>
<dbReference type="SMART" id="SM00530">
    <property type="entry name" value="HTH_XRE"/>
    <property type="match status" value="1"/>
</dbReference>
<protein>
    <recommendedName>
        <fullName evidence="1">HTH cro/C1-type domain-containing protein</fullName>
    </recommendedName>
</protein>
<dbReference type="EMBL" id="CADCTR010001899">
    <property type="protein sequence ID" value="CAA9318461.1"/>
    <property type="molecule type" value="Genomic_DNA"/>
</dbReference>
<dbReference type="Pfam" id="PF13560">
    <property type="entry name" value="HTH_31"/>
    <property type="match status" value="1"/>
</dbReference>
<dbReference type="Gene3D" id="1.10.260.40">
    <property type="entry name" value="lambda repressor-like DNA-binding domains"/>
    <property type="match status" value="1"/>
</dbReference>
<dbReference type="InterPro" id="IPR001387">
    <property type="entry name" value="Cro/C1-type_HTH"/>
</dbReference>
<evidence type="ECO:0000259" key="1">
    <source>
        <dbReference type="PROSITE" id="PS50943"/>
    </source>
</evidence>
<reference evidence="2" key="1">
    <citation type="submission" date="2020-02" db="EMBL/GenBank/DDBJ databases">
        <authorList>
            <person name="Meier V. D."/>
        </authorList>
    </citation>
    <scope>NUCLEOTIDE SEQUENCE</scope>
    <source>
        <strain evidence="2">AVDCRST_MAG93</strain>
    </source>
</reference>
<dbReference type="CDD" id="cd00093">
    <property type="entry name" value="HTH_XRE"/>
    <property type="match status" value="1"/>
</dbReference>
<dbReference type="AlphaFoldDB" id="A0A6J4L035"/>
<feature type="domain" description="HTH cro/C1-type" evidence="1">
    <location>
        <begin position="23"/>
        <end position="77"/>
    </location>
</feature>
<dbReference type="GO" id="GO:0003677">
    <property type="term" value="F:DNA binding"/>
    <property type="evidence" value="ECO:0007669"/>
    <property type="project" value="InterPro"/>
</dbReference>
<evidence type="ECO:0000313" key="2">
    <source>
        <dbReference type="EMBL" id="CAA9318461.1"/>
    </source>
</evidence>
<dbReference type="SUPFAM" id="SSF47413">
    <property type="entry name" value="lambda repressor-like DNA-binding domains"/>
    <property type="match status" value="1"/>
</dbReference>
<sequence>MLLVHKRLVVVRCGAMQVDPSKLRHLREENVLSQRDLARLAGLTHATVWRLENGPAEAHPGTIRKLARALRVEPNELVSERDR</sequence>
<organism evidence="2">
    <name type="scientific">uncultured Chloroflexia bacterium</name>
    <dbReference type="NCBI Taxonomy" id="1672391"/>
    <lineage>
        <taxon>Bacteria</taxon>
        <taxon>Bacillati</taxon>
        <taxon>Chloroflexota</taxon>
        <taxon>Chloroflexia</taxon>
        <taxon>environmental samples</taxon>
    </lineage>
</organism>
<gene>
    <name evidence="2" type="ORF">AVDCRST_MAG93-5624</name>
</gene>
<dbReference type="PROSITE" id="PS50943">
    <property type="entry name" value="HTH_CROC1"/>
    <property type="match status" value="1"/>
</dbReference>
<accession>A0A6J4L035</accession>